<evidence type="ECO:0000256" key="1">
    <source>
        <dbReference type="SAM" id="MobiDB-lite"/>
    </source>
</evidence>
<dbReference type="PROSITE" id="PS00636">
    <property type="entry name" value="DNAJ_1"/>
    <property type="match status" value="1"/>
</dbReference>
<dbReference type="PANTHER" id="PTHR44144:SF1">
    <property type="entry name" value="DNAJ HOMOLOG SUBFAMILY C MEMBER 9"/>
    <property type="match status" value="1"/>
</dbReference>
<dbReference type="PRINTS" id="PR00625">
    <property type="entry name" value="JDOMAIN"/>
</dbReference>
<dbReference type="InterPro" id="IPR052594">
    <property type="entry name" value="J_domain-containing_protein"/>
</dbReference>
<feature type="compositionally biased region" description="Basic and acidic residues" evidence="1">
    <location>
        <begin position="242"/>
        <end position="254"/>
    </location>
</feature>
<reference evidence="3 4" key="1">
    <citation type="journal article" date="2024" name="bioRxiv">
        <title>Comparative genomics of Cryptococcus and Kwoniella reveals pathogenesis evolution and contrasting karyotype dynamics via intercentromeric recombination or chromosome fusion.</title>
        <authorList>
            <person name="Coelho M.A."/>
            <person name="David-Palma M."/>
            <person name="Shea T."/>
            <person name="Bowers K."/>
            <person name="McGinley-Smith S."/>
            <person name="Mohammad A.W."/>
            <person name="Gnirke A."/>
            <person name="Yurkov A.M."/>
            <person name="Nowrousian M."/>
            <person name="Sun S."/>
            <person name="Cuomo C.A."/>
            <person name="Heitman J."/>
        </authorList>
    </citation>
    <scope>NUCLEOTIDE SEQUENCE [LARGE SCALE GENOMIC DNA]</scope>
    <source>
        <strain evidence="3 4">CBS 13917</strain>
    </source>
</reference>
<dbReference type="InterPro" id="IPR036869">
    <property type="entry name" value="J_dom_sf"/>
</dbReference>
<dbReference type="CDD" id="cd06257">
    <property type="entry name" value="DnaJ"/>
    <property type="match status" value="1"/>
</dbReference>
<comment type="caution">
    <text evidence="3">The sequence shown here is derived from an EMBL/GenBank/DDBJ whole genome shotgun (WGS) entry which is preliminary data.</text>
</comment>
<dbReference type="RefSeq" id="XP_066802850.1">
    <property type="nucleotide sequence ID" value="XM_066946458.1"/>
</dbReference>
<dbReference type="EMBL" id="JBCAWK010000006">
    <property type="protein sequence ID" value="KAK8854612.1"/>
    <property type="molecule type" value="Genomic_DNA"/>
</dbReference>
<dbReference type="Pfam" id="PF00226">
    <property type="entry name" value="DnaJ"/>
    <property type="match status" value="1"/>
</dbReference>
<organism evidence="3 4">
    <name type="scientific">Kwoniella newhampshirensis</name>
    <dbReference type="NCBI Taxonomy" id="1651941"/>
    <lineage>
        <taxon>Eukaryota</taxon>
        <taxon>Fungi</taxon>
        <taxon>Dikarya</taxon>
        <taxon>Basidiomycota</taxon>
        <taxon>Agaricomycotina</taxon>
        <taxon>Tremellomycetes</taxon>
        <taxon>Tremellales</taxon>
        <taxon>Cryptococcaceae</taxon>
        <taxon>Kwoniella</taxon>
    </lineage>
</organism>
<feature type="domain" description="J" evidence="2">
    <location>
        <begin position="22"/>
        <end position="92"/>
    </location>
</feature>
<dbReference type="PROSITE" id="PS50076">
    <property type="entry name" value="DNAJ_2"/>
    <property type="match status" value="1"/>
</dbReference>
<protein>
    <recommendedName>
        <fullName evidence="2">J domain-containing protein</fullName>
    </recommendedName>
</protein>
<evidence type="ECO:0000313" key="3">
    <source>
        <dbReference type="EMBL" id="KAK8854612.1"/>
    </source>
</evidence>
<feature type="compositionally biased region" description="Basic and acidic residues" evidence="1">
    <location>
        <begin position="265"/>
        <end position="290"/>
    </location>
</feature>
<dbReference type="PANTHER" id="PTHR44144">
    <property type="entry name" value="DNAJ HOMOLOG SUBFAMILY C MEMBER 9"/>
    <property type="match status" value="1"/>
</dbReference>
<dbReference type="GO" id="GO:0005634">
    <property type="term" value="C:nucleus"/>
    <property type="evidence" value="ECO:0007669"/>
    <property type="project" value="TreeGrafter"/>
</dbReference>
<dbReference type="Proteomes" id="UP001388673">
    <property type="component" value="Unassembled WGS sequence"/>
</dbReference>
<accession>A0AAW0YM81</accession>
<dbReference type="InterPro" id="IPR056453">
    <property type="entry name" value="HTH_DNAJC9"/>
</dbReference>
<feature type="compositionally biased region" description="Basic residues" evidence="1">
    <location>
        <begin position="291"/>
        <end position="300"/>
    </location>
</feature>
<dbReference type="InterPro" id="IPR018253">
    <property type="entry name" value="DnaJ_domain_CS"/>
</dbReference>
<dbReference type="AlphaFoldDB" id="A0AAW0YM81"/>
<name>A0AAW0YM81_9TREE</name>
<dbReference type="Gene3D" id="1.10.287.110">
    <property type="entry name" value="DnaJ domain"/>
    <property type="match status" value="1"/>
</dbReference>
<evidence type="ECO:0000259" key="2">
    <source>
        <dbReference type="PROSITE" id="PS50076"/>
    </source>
</evidence>
<dbReference type="InterPro" id="IPR001623">
    <property type="entry name" value="DnaJ_domain"/>
</dbReference>
<dbReference type="KEGG" id="kne:92180609"/>
<dbReference type="Pfam" id="PF23302">
    <property type="entry name" value="HTH_DNAJC9"/>
    <property type="match status" value="1"/>
</dbReference>
<gene>
    <name evidence="3" type="ORF">IAR55_003351</name>
</gene>
<feature type="region of interest" description="Disordered" evidence="1">
    <location>
        <begin position="185"/>
        <end position="351"/>
    </location>
</feature>
<dbReference type="GeneID" id="92180609"/>
<sequence>MDDSDPILNFFPGRTPADQSTILYTTLSLTPSATTEEIRKSYRRLALLHHPDKHTSKSESEREEQSKNFQRIGFAYAVLSDEGRKKRYDKTGRTDEKFVEVEEMGWDAYFESLYKRVDRKILDEDKKRYQGSEEEKSDIIQAYESTSGSLPDILAYIPHSASSDEPRFVTLINSLIKEGELTSTPKWKKTSTDDTARAKRAKAGEKAAKEAEQAAKELGVWEEFYGNGEKGRRMGDDDDGDDKSRSKAKADRGGEGTLQALILKRQREREGSLNRLEEKYRKMEDEERERKRAKKGKKGKSSAVQQQEAGDGMPDISDADFDALQAKMFAKKNGDQEPVTNKAKTRSKSRN</sequence>
<feature type="compositionally biased region" description="Basic and acidic residues" evidence="1">
    <location>
        <begin position="190"/>
        <end position="215"/>
    </location>
</feature>
<dbReference type="GO" id="GO:0031072">
    <property type="term" value="F:heat shock protein binding"/>
    <property type="evidence" value="ECO:0007669"/>
    <property type="project" value="TreeGrafter"/>
</dbReference>
<evidence type="ECO:0000313" key="4">
    <source>
        <dbReference type="Proteomes" id="UP001388673"/>
    </source>
</evidence>
<keyword evidence="4" id="KW-1185">Reference proteome</keyword>
<proteinExistence type="predicted"/>
<dbReference type="GO" id="GO:0005737">
    <property type="term" value="C:cytoplasm"/>
    <property type="evidence" value="ECO:0007669"/>
    <property type="project" value="TreeGrafter"/>
</dbReference>
<dbReference type="SUPFAM" id="SSF46565">
    <property type="entry name" value="Chaperone J-domain"/>
    <property type="match status" value="1"/>
</dbReference>
<dbReference type="SMART" id="SM00271">
    <property type="entry name" value="DnaJ"/>
    <property type="match status" value="1"/>
</dbReference>